<dbReference type="GO" id="GO:0006355">
    <property type="term" value="P:regulation of DNA-templated transcription"/>
    <property type="evidence" value="ECO:0007669"/>
    <property type="project" value="InterPro"/>
</dbReference>
<name>A0A8D0BND3_SALMN</name>
<dbReference type="Ensembl" id="ENSSMRT00000015701.1">
    <property type="protein sequence ID" value="ENSSMRP00000013482.1"/>
    <property type="gene ID" value="ENSSMRG00000010487.1"/>
</dbReference>
<dbReference type="Gene3D" id="6.10.140.140">
    <property type="match status" value="1"/>
</dbReference>
<evidence type="ECO:0000259" key="1">
    <source>
        <dbReference type="PROSITE" id="PS50805"/>
    </source>
</evidence>
<dbReference type="InterPro" id="IPR001909">
    <property type="entry name" value="KRAB"/>
</dbReference>
<dbReference type="SMART" id="SM00349">
    <property type="entry name" value="KRAB"/>
    <property type="match status" value="1"/>
</dbReference>
<dbReference type="PANTHER" id="PTHR23232:SF142">
    <property type="entry name" value="GASTRULA ZINC FINGER PROTEIN XLCGF57.1-LIKE-RELATED"/>
    <property type="match status" value="1"/>
</dbReference>
<reference evidence="2" key="2">
    <citation type="submission" date="2025-09" db="UniProtKB">
        <authorList>
            <consortium name="Ensembl"/>
        </authorList>
    </citation>
    <scope>IDENTIFICATION</scope>
</reference>
<dbReference type="GeneTree" id="ENSGT01150000286941"/>
<dbReference type="PANTHER" id="PTHR23232">
    <property type="entry name" value="KRAB DOMAIN C2H2 ZINC FINGER"/>
    <property type="match status" value="1"/>
</dbReference>
<accession>A0A8D0BND3</accession>
<sequence>SPLSVGFFLPPTVKPLTSFSFQPPVTFEDVSVCFTEEEWALLDPAQRALHREVMEENYGYLASLGESPLLTGLMTRQETG</sequence>
<dbReference type="PROSITE" id="PS50805">
    <property type="entry name" value="KRAB"/>
    <property type="match status" value="1"/>
</dbReference>
<dbReference type="Proteomes" id="UP000694421">
    <property type="component" value="Unplaced"/>
</dbReference>
<evidence type="ECO:0000313" key="2">
    <source>
        <dbReference type="Ensembl" id="ENSSMRP00000013482.1"/>
    </source>
</evidence>
<dbReference type="InterPro" id="IPR050169">
    <property type="entry name" value="Krueppel_C2H2_ZnF"/>
</dbReference>
<dbReference type="CDD" id="cd07765">
    <property type="entry name" value="KRAB_A-box"/>
    <property type="match status" value="1"/>
</dbReference>
<evidence type="ECO:0000313" key="3">
    <source>
        <dbReference type="Proteomes" id="UP000694421"/>
    </source>
</evidence>
<organism evidence="2 3">
    <name type="scientific">Salvator merianae</name>
    <name type="common">Argentine black and white tegu</name>
    <name type="synonym">Tupinambis merianae</name>
    <dbReference type="NCBI Taxonomy" id="96440"/>
    <lineage>
        <taxon>Eukaryota</taxon>
        <taxon>Metazoa</taxon>
        <taxon>Chordata</taxon>
        <taxon>Craniata</taxon>
        <taxon>Vertebrata</taxon>
        <taxon>Euteleostomi</taxon>
        <taxon>Lepidosauria</taxon>
        <taxon>Squamata</taxon>
        <taxon>Bifurcata</taxon>
        <taxon>Unidentata</taxon>
        <taxon>Episquamata</taxon>
        <taxon>Laterata</taxon>
        <taxon>Teiioidea</taxon>
        <taxon>Teiidae</taxon>
        <taxon>Salvator</taxon>
    </lineage>
</organism>
<dbReference type="AlphaFoldDB" id="A0A8D0BND3"/>
<dbReference type="SUPFAM" id="SSF109640">
    <property type="entry name" value="KRAB domain (Kruppel-associated box)"/>
    <property type="match status" value="1"/>
</dbReference>
<proteinExistence type="predicted"/>
<protein>
    <recommendedName>
        <fullName evidence="1">KRAB domain-containing protein</fullName>
    </recommendedName>
</protein>
<feature type="domain" description="KRAB" evidence="1">
    <location>
        <begin position="25"/>
        <end position="80"/>
    </location>
</feature>
<keyword evidence="3" id="KW-1185">Reference proteome</keyword>
<dbReference type="Pfam" id="PF01352">
    <property type="entry name" value="KRAB"/>
    <property type="match status" value="1"/>
</dbReference>
<dbReference type="InterPro" id="IPR036051">
    <property type="entry name" value="KRAB_dom_sf"/>
</dbReference>
<reference evidence="2" key="1">
    <citation type="submission" date="2025-08" db="UniProtKB">
        <authorList>
            <consortium name="Ensembl"/>
        </authorList>
    </citation>
    <scope>IDENTIFICATION</scope>
</reference>